<name>A0A4Z1NJK8_9PEZI</name>
<keyword evidence="2" id="KW-1185">Reference proteome</keyword>
<organism evidence="1 2">
    <name type="scientific">Venturia nashicola</name>
    <dbReference type="NCBI Taxonomy" id="86259"/>
    <lineage>
        <taxon>Eukaryota</taxon>
        <taxon>Fungi</taxon>
        <taxon>Dikarya</taxon>
        <taxon>Ascomycota</taxon>
        <taxon>Pezizomycotina</taxon>
        <taxon>Dothideomycetes</taxon>
        <taxon>Pleosporomycetidae</taxon>
        <taxon>Venturiales</taxon>
        <taxon>Venturiaceae</taxon>
        <taxon>Venturia</taxon>
    </lineage>
</organism>
<sequence length="244" mass="27057">MCPRRSSRPLISASFALPVMSTRSTSILSTPPVISHPPWRWHILPCLSVPRLRSTKPTFLHKHQLILMRSSLHPSSFNHFSHSKNDAMTRVFHDIVARCAVLLKSTPPNSFGQTSLDVDPAFEDILARDEAGETFNFYSPTGRAGGLLASTPSSRYQEHNPGIANWIGMYKGKSKLDEGVDSVRRWAVHDSPLRKSDGIVLGARSKGQLVQNLERIKKGGLPDGVKEILDEIWDHVKIVAPGLV</sequence>
<protein>
    <submittedName>
        <fullName evidence="1">Aldo/keto reductase</fullName>
    </submittedName>
</protein>
<comment type="caution">
    <text evidence="1">The sequence shown here is derived from an EMBL/GenBank/DDBJ whole genome shotgun (WGS) entry which is preliminary data.</text>
</comment>
<accession>A0A4Z1NJK8</accession>
<dbReference type="Proteomes" id="UP000298493">
    <property type="component" value="Unassembled WGS sequence"/>
</dbReference>
<gene>
    <name evidence="1" type="ORF">E6O75_ATG08053</name>
</gene>
<dbReference type="AlphaFoldDB" id="A0A4Z1NJK8"/>
<reference evidence="1 2" key="1">
    <citation type="submission" date="2019-04" db="EMBL/GenBank/DDBJ databases">
        <title>High contiguity whole genome sequence and gene annotation resource for two Venturia nashicola isolates.</title>
        <authorList>
            <person name="Prokchorchik M."/>
            <person name="Won K."/>
            <person name="Lee Y."/>
            <person name="Choi E.D."/>
            <person name="Segonzac C."/>
            <person name="Sohn K.H."/>
        </authorList>
    </citation>
    <scope>NUCLEOTIDE SEQUENCE [LARGE SCALE GENOMIC DNA]</scope>
    <source>
        <strain evidence="1 2">PRI2</strain>
    </source>
</reference>
<evidence type="ECO:0000313" key="1">
    <source>
        <dbReference type="EMBL" id="TID15725.1"/>
    </source>
</evidence>
<evidence type="ECO:0000313" key="2">
    <source>
        <dbReference type="Proteomes" id="UP000298493"/>
    </source>
</evidence>
<proteinExistence type="predicted"/>
<dbReference type="EMBL" id="SNSC02000020">
    <property type="protein sequence ID" value="TID15725.1"/>
    <property type="molecule type" value="Genomic_DNA"/>
</dbReference>